<comment type="function">
    <text evidence="5">Assembles a suppression complex (suppresome) by tethering SIRT1 and MDM2 to regulate composite modifications of p53/TP53. Confers both deacetylation-mediated functional inactivation, by SIRT1, and ubiquitination-dependent degradation, by MDM2, of p53/TP53, promoting a proliferative and cell survival behaviors. May play a role in the regulation of spermatogenesis.</text>
</comment>
<dbReference type="PANTHER" id="PTHR46511">
    <property type="entry name" value="MORN REPEAT-CONTAINING PROTEIN 3"/>
    <property type="match status" value="1"/>
</dbReference>
<evidence type="ECO:0000256" key="2">
    <source>
        <dbReference type="ARBA" id="ARBA00022737"/>
    </source>
</evidence>
<dbReference type="AlphaFoldDB" id="A0A7R9U9L5"/>
<evidence type="ECO:0000256" key="1">
    <source>
        <dbReference type="ARBA" id="ARBA00004218"/>
    </source>
</evidence>
<dbReference type="GO" id="GO:0001669">
    <property type="term" value="C:acrosomal vesicle"/>
    <property type="evidence" value="ECO:0007669"/>
    <property type="project" value="UniProtKB-SubCell"/>
</dbReference>
<dbReference type="Pfam" id="PF02493">
    <property type="entry name" value="MORN"/>
    <property type="match status" value="6"/>
</dbReference>
<comment type="subcellular location">
    <subcellularLocation>
        <location evidence="1">Cytoplasmic vesicle</location>
        <location evidence="1">Secretory vesicle</location>
        <location evidence="1">Acrosome</location>
    </subcellularLocation>
</comment>
<accession>A0A7R9U9L5</accession>
<dbReference type="Gene3D" id="2.20.110.10">
    <property type="entry name" value="Histone H3 K4-specific methyltransferase SET7/9 N-terminal domain"/>
    <property type="match status" value="2"/>
</dbReference>
<dbReference type="InterPro" id="IPR003409">
    <property type="entry name" value="MORN"/>
</dbReference>
<evidence type="ECO:0000256" key="3">
    <source>
        <dbReference type="ARBA" id="ARBA00023329"/>
    </source>
</evidence>
<dbReference type="SUPFAM" id="SSF82185">
    <property type="entry name" value="Histone H3 K4-specific methyltransferase SET7/9 N-terminal domain"/>
    <property type="match status" value="2"/>
</dbReference>
<keyword evidence="3" id="KW-0968">Cytoplasmic vesicle</keyword>
<dbReference type="InterPro" id="IPR011992">
    <property type="entry name" value="EF-hand-dom_pair"/>
</dbReference>
<evidence type="ECO:0000256" key="4">
    <source>
        <dbReference type="ARBA" id="ARBA00039854"/>
    </source>
</evidence>
<evidence type="ECO:0000256" key="5">
    <source>
        <dbReference type="ARBA" id="ARBA00045851"/>
    </source>
</evidence>
<dbReference type="InterPro" id="IPR052472">
    <property type="entry name" value="MORN3"/>
</dbReference>
<keyword evidence="2" id="KW-0677">Repeat</keyword>
<reference evidence="6" key="1">
    <citation type="submission" date="2021-01" db="EMBL/GenBank/DDBJ databases">
        <authorList>
            <person name="Corre E."/>
            <person name="Pelletier E."/>
            <person name="Niang G."/>
            <person name="Scheremetjew M."/>
            <person name="Finn R."/>
            <person name="Kale V."/>
            <person name="Holt S."/>
            <person name="Cochrane G."/>
            <person name="Meng A."/>
            <person name="Brown T."/>
            <person name="Cohen L."/>
        </authorList>
    </citation>
    <scope>NUCLEOTIDE SEQUENCE</scope>
    <source>
        <strain evidence="6">CCMP2078</strain>
    </source>
</reference>
<evidence type="ECO:0000313" key="6">
    <source>
        <dbReference type="EMBL" id="CAD8259335.1"/>
    </source>
</evidence>
<dbReference type="SMART" id="SM00698">
    <property type="entry name" value="MORN"/>
    <property type="match status" value="6"/>
</dbReference>
<gene>
    <name evidence="6" type="ORF">PPYR1160_LOCUS8837</name>
</gene>
<dbReference type="EMBL" id="HBEA01011562">
    <property type="protein sequence ID" value="CAD8259335.1"/>
    <property type="molecule type" value="Transcribed_RNA"/>
</dbReference>
<dbReference type="FunFam" id="2.20.110.10:FF:000002">
    <property type="entry name" value="Phosphatidylinositol 4-phosphate 5-kinase 8"/>
    <property type="match status" value="1"/>
</dbReference>
<dbReference type="SUPFAM" id="SSF47473">
    <property type="entry name" value="EF-hand"/>
    <property type="match status" value="1"/>
</dbReference>
<protein>
    <recommendedName>
        <fullName evidence="4">MORN repeat-containing protein 3</fullName>
    </recommendedName>
</protein>
<organism evidence="6">
    <name type="scientific">Pinguiococcus pyrenoidosus</name>
    <dbReference type="NCBI Taxonomy" id="172671"/>
    <lineage>
        <taxon>Eukaryota</taxon>
        <taxon>Sar</taxon>
        <taxon>Stramenopiles</taxon>
        <taxon>Ochrophyta</taxon>
        <taxon>Pinguiophyceae</taxon>
        <taxon>Pinguiochrysidales</taxon>
        <taxon>Pinguiochrysidaceae</taxon>
        <taxon>Pinguiococcus</taxon>
    </lineage>
</organism>
<sequence length="383" mass="43204">MQISSSTMVSGRMVDLGSRRREQRLATSKARELLAMRDGPRRTLYGVRYNPDYGKAKSLGMASKLQPYIQSGTYVGEWVEDKKEGFGKQVWEHGAKYEGEFLAGKRHGRGTLWVLEGPKLRKRYSGDWVSGKRQGLGVAIGNGKTADIYEGEWYMNKRHGRGKMRYANGDVYEGEWHGGVRSGFGVLQKANGDRFEGQWLDGRKEGPGCYIFQDTNKVLEGEWTDDIAKTGEYRALEVRETRRHGLSSPLDFTLPVLTVADPDLILEEAAAGERQLRKGRRRAGDFTDASDVWADCGRRTPVFTRRQIAKLREHFESFVARSADKEGNRGRQIQLNLLPEMLGGLGQEISENEFSMLMHHIGADPASFISFADFVDIVSTFFE</sequence>
<dbReference type="Gene3D" id="1.10.238.10">
    <property type="entry name" value="EF-hand"/>
    <property type="match status" value="1"/>
</dbReference>
<proteinExistence type="predicted"/>
<dbReference type="PANTHER" id="PTHR46511:SF1">
    <property type="entry name" value="MORN REPEAT-CONTAINING PROTEIN 3"/>
    <property type="match status" value="1"/>
</dbReference>
<name>A0A7R9U9L5_9STRA</name>